<dbReference type="EMBL" id="LT670817">
    <property type="protein sequence ID" value="SHG52926.1"/>
    <property type="molecule type" value="Genomic_DNA"/>
</dbReference>
<dbReference type="InterPro" id="IPR029063">
    <property type="entry name" value="SAM-dependent_MTases_sf"/>
</dbReference>
<proteinExistence type="predicted"/>
<accession>A0A1M5KJC8</accession>
<evidence type="ECO:0008006" key="3">
    <source>
        <dbReference type="Google" id="ProtNLM"/>
    </source>
</evidence>
<gene>
    <name evidence="1" type="ORF">SAMN05443248_1857</name>
</gene>
<organism evidence="1 2">
    <name type="scientific">Bradyrhizobium erythrophlei</name>
    <dbReference type="NCBI Taxonomy" id="1437360"/>
    <lineage>
        <taxon>Bacteria</taxon>
        <taxon>Pseudomonadati</taxon>
        <taxon>Pseudomonadota</taxon>
        <taxon>Alphaproteobacteria</taxon>
        <taxon>Hyphomicrobiales</taxon>
        <taxon>Nitrobacteraceae</taxon>
        <taxon>Bradyrhizobium</taxon>
    </lineage>
</organism>
<dbReference type="CDD" id="cd02440">
    <property type="entry name" value="AdoMet_MTases"/>
    <property type="match status" value="1"/>
</dbReference>
<dbReference type="SUPFAM" id="SSF53335">
    <property type="entry name" value="S-adenosyl-L-methionine-dependent methyltransferases"/>
    <property type="match status" value="1"/>
</dbReference>
<evidence type="ECO:0000313" key="1">
    <source>
        <dbReference type="EMBL" id="SHG52926.1"/>
    </source>
</evidence>
<reference evidence="1 2" key="1">
    <citation type="submission" date="2016-11" db="EMBL/GenBank/DDBJ databases">
        <authorList>
            <person name="Jaros S."/>
            <person name="Januszkiewicz K."/>
            <person name="Wedrychowicz H."/>
        </authorList>
    </citation>
    <scope>NUCLEOTIDE SEQUENCE [LARGE SCALE GENOMIC DNA]</scope>
    <source>
        <strain evidence="1 2">GAS138</strain>
    </source>
</reference>
<name>A0A1M5KJC8_9BRAD</name>
<dbReference type="Proteomes" id="UP000189796">
    <property type="component" value="Chromosome I"/>
</dbReference>
<dbReference type="AlphaFoldDB" id="A0A1M5KJC8"/>
<sequence length="243" mass="27741">MLFANSGRLQYSISDIPNFLRARTLAAKADASIDQARFQEVIGRHASEGYDSYKYFDKQLWLRSKMMRAIELGLDKSAYASVLDLGCGAGYFLYCCKYLGHDVHGIDLPDYPFYRDMIALFGLSRTGFRIEAYKNLPAINRRFDVITAHQICFNGHKTESLWGIGEWDFFLGDLEENYLNPGGIIALEFNEEPSIGFYTRELRTYFESRSARIFRGRVIMSRDNLRSQLSPATSRVVAAATAR</sequence>
<dbReference type="OrthoDB" id="5464971at2"/>
<protein>
    <recommendedName>
        <fullName evidence="3">Methyltransferase domain-containing protein</fullName>
    </recommendedName>
</protein>
<dbReference type="RefSeq" id="WP_079600962.1">
    <property type="nucleotide sequence ID" value="NZ_LT670817.1"/>
</dbReference>
<evidence type="ECO:0000313" key="2">
    <source>
        <dbReference type="Proteomes" id="UP000189796"/>
    </source>
</evidence>
<dbReference type="Gene3D" id="3.40.50.150">
    <property type="entry name" value="Vaccinia Virus protein VP39"/>
    <property type="match status" value="1"/>
</dbReference>